<comment type="caution">
    <text evidence="2">The sequence shown here is derived from an EMBL/GenBank/DDBJ whole genome shotgun (WGS) entry which is preliminary data.</text>
</comment>
<name>A0A6G0U951_APHGL</name>
<dbReference type="Proteomes" id="UP000475862">
    <property type="component" value="Unassembled WGS sequence"/>
</dbReference>
<evidence type="ECO:0000256" key="1">
    <source>
        <dbReference type="SAM" id="SignalP"/>
    </source>
</evidence>
<organism evidence="2 3">
    <name type="scientific">Aphis glycines</name>
    <name type="common">Soybean aphid</name>
    <dbReference type="NCBI Taxonomy" id="307491"/>
    <lineage>
        <taxon>Eukaryota</taxon>
        <taxon>Metazoa</taxon>
        <taxon>Ecdysozoa</taxon>
        <taxon>Arthropoda</taxon>
        <taxon>Hexapoda</taxon>
        <taxon>Insecta</taxon>
        <taxon>Pterygota</taxon>
        <taxon>Neoptera</taxon>
        <taxon>Paraneoptera</taxon>
        <taxon>Hemiptera</taxon>
        <taxon>Sternorrhyncha</taxon>
        <taxon>Aphidomorpha</taxon>
        <taxon>Aphidoidea</taxon>
        <taxon>Aphididae</taxon>
        <taxon>Aphidini</taxon>
        <taxon>Aphis</taxon>
        <taxon>Aphis</taxon>
    </lineage>
</organism>
<dbReference type="EMBL" id="VYZN01000001">
    <property type="protein sequence ID" value="KAE9544812.1"/>
    <property type="molecule type" value="Genomic_DNA"/>
</dbReference>
<protein>
    <submittedName>
        <fullName evidence="2">Uncharacterized protein</fullName>
    </submittedName>
</protein>
<feature type="signal peptide" evidence="1">
    <location>
        <begin position="1"/>
        <end position="18"/>
    </location>
</feature>
<sequence length="312" mass="36371">MTVGLGFICICMFFSLSPNLMVVRFVHDLAYSHIDINLTPGQIALFKYAPITLCDVERSFSQYKSILRSNRRMFLDILEIVTNHNFNFRCAYIVTYIYNKQNGKSMLKIQPQLPVNKYDTILYYDNILYFDRFVVTFNKRMDRGCGIAPTAHPNKFIHKCVEIPDIKRCKYNLKASTQSETNNEIPIIIRYEFIKNRSKLLWAFRESYKNKIWVKRVPGRNSGRSGIGQQFTFFSKSIRAYGALLEATAYALLKVHCSESSVDLHSAHSVAETQPLNKLKFIKYIHKVSICKIIRETIVIDTHIRILLYRPH</sequence>
<feature type="chain" id="PRO_5026245808" evidence="1">
    <location>
        <begin position="19"/>
        <end position="312"/>
    </location>
</feature>
<evidence type="ECO:0000313" key="3">
    <source>
        <dbReference type="Proteomes" id="UP000475862"/>
    </source>
</evidence>
<evidence type="ECO:0000313" key="2">
    <source>
        <dbReference type="EMBL" id="KAE9544812.1"/>
    </source>
</evidence>
<accession>A0A6G0U951</accession>
<keyword evidence="3" id="KW-1185">Reference proteome</keyword>
<reference evidence="2 3" key="1">
    <citation type="submission" date="2019-08" db="EMBL/GenBank/DDBJ databases">
        <title>The genome of the soybean aphid Biotype 1, its phylome, world population structure and adaptation to the North American continent.</title>
        <authorList>
            <person name="Giordano R."/>
            <person name="Donthu R.K."/>
            <person name="Hernandez A.G."/>
            <person name="Wright C.L."/>
            <person name="Zimin A.V."/>
        </authorList>
    </citation>
    <scope>NUCLEOTIDE SEQUENCE [LARGE SCALE GENOMIC DNA]</scope>
    <source>
        <tissue evidence="2">Whole aphids</tissue>
    </source>
</reference>
<dbReference type="AlphaFoldDB" id="A0A6G0U951"/>
<gene>
    <name evidence="2" type="ORF">AGLY_000354</name>
</gene>
<keyword evidence="1" id="KW-0732">Signal</keyword>
<proteinExistence type="predicted"/>